<dbReference type="Pfam" id="PF00589">
    <property type="entry name" value="Phage_integrase"/>
    <property type="match status" value="1"/>
</dbReference>
<sequence>MLNHFFYLQTQKKDKNDKIPVYIDLSFDGQRIRKAVKKIKIKSADWNPSKQRVRKPSRNGEYNNYEEYNEILEDLTEAVHRINKVSLKFNITLSKQYVLEKLENPRSIELEERSFFKVFDEYLETSRSTKAEWTIKGHRTAQRFLENFEKKTKYKITFENIDLSFFETLRKYAYQEKGIANNYFARIIAALKAFMTWSFDKGYHINLEYKKFKAPEIEKEVIYLTVDELMKFYKHDFKSRKLEHVRDTYCFGCFTGLRFSDIRSLNMSHIRDGYIVKSIQKTGEVNNRIPLNKYALEILKKYEGSIHEPLPIISVQKFNKYLKDCAEEADINSPTAVVRQSGGKRIETVVPKHQLITSHTARKTFVTNSLILGMKEMVVRNITGHKKEENFRRYVKIAEEFKKSEMDNTWDKI</sequence>
<dbReference type="PANTHER" id="PTHR30349">
    <property type="entry name" value="PHAGE INTEGRASE-RELATED"/>
    <property type="match status" value="1"/>
</dbReference>
<dbReference type="Gene3D" id="1.10.150.130">
    <property type="match status" value="1"/>
</dbReference>
<dbReference type="InterPro" id="IPR010998">
    <property type="entry name" value="Integrase_recombinase_N"/>
</dbReference>
<reference evidence="5 6" key="1">
    <citation type="submission" date="2022-10" db="EMBL/GenBank/DDBJ databases">
        <title>Comparative genomics and taxonomic characterization of three novel marine species of genus Reichenbachiella exhibiting antioxidant and polysaccharide degradation activities.</title>
        <authorList>
            <person name="Muhammad N."/>
            <person name="Lee Y.-J."/>
            <person name="Ko J."/>
            <person name="Kim S.-G."/>
        </authorList>
    </citation>
    <scope>NUCLEOTIDE SEQUENCE [LARGE SCALE GENOMIC DNA]</scope>
    <source>
        <strain evidence="5 6">ABR2-5</strain>
    </source>
</reference>
<dbReference type="InterPro" id="IPR050090">
    <property type="entry name" value="Tyrosine_recombinase_XerCD"/>
</dbReference>
<name>A0ABT3D082_9BACT</name>
<evidence type="ECO:0000256" key="1">
    <source>
        <dbReference type="ARBA" id="ARBA00008857"/>
    </source>
</evidence>
<dbReference type="InterPro" id="IPR011010">
    <property type="entry name" value="DNA_brk_join_enz"/>
</dbReference>
<dbReference type="PROSITE" id="PS51898">
    <property type="entry name" value="TYR_RECOMBINASE"/>
    <property type="match status" value="1"/>
</dbReference>
<dbReference type="Pfam" id="PF17293">
    <property type="entry name" value="Arm-DNA-bind_5"/>
    <property type="match status" value="1"/>
</dbReference>
<dbReference type="RefSeq" id="WP_264140086.1">
    <property type="nucleotide sequence ID" value="NZ_JAOYOD010000001.1"/>
</dbReference>
<comment type="similarity">
    <text evidence="1">Belongs to the 'phage' integrase family.</text>
</comment>
<keyword evidence="2" id="KW-0238">DNA-binding</keyword>
<organism evidence="5 6">
    <name type="scientific">Reichenbachiella ulvae</name>
    <dbReference type="NCBI Taxonomy" id="2980104"/>
    <lineage>
        <taxon>Bacteria</taxon>
        <taxon>Pseudomonadati</taxon>
        <taxon>Bacteroidota</taxon>
        <taxon>Cytophagia</taxon>
        <taxon>Cytophagales</taxon>
        <taxon>Reichenbachiellaceae</taxon>
        <taxon>Reichenbachiella</taxon>
    </lineage>
</organism>
<dbReference type="InterPro" id="IPR002104">
    <property type="entry name" value="Integrase_catalytic"/>
</dbReference>
<comment type="caution">
    <text evidence="5">The sequence shown here is derived from an EMBL/GenBank/DDBJ whole genome shotgun (WGS) entry which is preliminary data.</text>
</comment>
<dbReference type="Proteomes" id="UP001300692">
    <property type="component" value="Unassembled WGS sequence"/>
</dbReference>
<evidence type="ECO:0000259" key="4">
    <source>
        <dbReference type="PROSITE" id="PS51898"/>
    </source>
</evidence>
<dbReference type="InterPro" id="IPR025269">
    <property type="entry name" value="SAM-like_dom"/>
</dbReference>
<dbReference type="CDD" id="cd01185">
    <property type="entry name" value="INTN1_C_like"/>
    <property type="match status" value="1"/>
</dbReference>
<dbReference type="InterPro" id="IPR035386">
    <property type="entry name" value="Arm-DNA-bind_5"/>
</dbReference>
<dbReference type="EMBL" id="JAOYOD010000001">
    <property type="protein sequence ID" value="MCV9389164.1"/>
    <property type="molecule type" value="Genomic_DNA"/>
</dbReference>
<accession>A0ABT3D082</accession>
<evidence type="ECO:0000256" key="3">
    <source>
        <dbReference type="ARBA" id="ARBA00023172"/>
    </source>
</evidence>
<protein>
    <submittedName>
        <fullName evidence="5">Site-specific integrase</fullName>
    </submittedName>
</protein>
<evidence type="ECO:0000313" key="5">
    <source>
        <dbReference type="EMBL" id="MCV9389164.1"/>
    </source>
</evidence>
<feature type="domain" description="Tyr recombinase" evidence="4">
    <location>
        <begin position="219"/>
        <end position="407"/>
    </location>
</feature>
<keyword evidence="6" id="KW-1185">Reference proteome</keyword>
<gene>
    <name evidence="5" type="ORF">N7U62_21035</name>
</gene>
<dbReference type="SUPFAM" id="SSF56349">
    <property type="entry name" value="DNA breaking-rejoining enzymes"/>
    <property type="match status" value="1"/>
</dbReference>
<dbReference type="Gene3D" id="1.10.443.10">
    <property type="entry name" value="Intergrase catalytic core"/>
    <property type="match status" value="1"/>
</dbReference>
<dbReference type="PANTHER" id="PTHR30349:SF64">
    <property type="entry name" value="PROPHAGE INTEGRASE INTD-RELATED"/>
    <property type="match status" value="1"/>
</dbReference>
<keyword evidence="3" id="KW-0233">DNA recombination</keyword>
<evidence type="ECO:0000313" key="6">
    <source>
        <dbReference type="Proteomes" id="UP001300692"/>
    </source>
</evidence>
<proteinExistence type="inferred from homology"/>
<evidence type="ECO:0000256" key="2">
    <source>
        <dbReference type="ARBA" id="ARBA00023125"/>
    </source>
</evidence>
<dbReference type="Pfam" id="PF13102">
    <property type="entry name" value="Phage_int_SAM_5"/>
    <property type="match status" value="1"/>
</dbReference>
<dbReference type="InterPro" id="IPR013762">
    <property type="entry name" value="Integrase-like_cat_sf"/>
</dbReference>